<organism evidence="2">
    <name type="scientific">Arabidopsis thaliana</name>
    <name type="common">Mouse-ear cress</name>
    <dbReference type="NCBI Taxonomy" id="3702"/>
    <lineage>
        <taxon>Eukaryota</taxon>
        <taxon>Viridiplantae</taxon>
        <taxon>Streptophyta</taxon>
        <taxon>Embryophyta</taxon>
        <taxon>Tracheophyta</taxon>
        <taxon>Spermatophyta</taxon>
        <taxon>Magnoliopsida</taxon>
        <taxon>eudicotyledons</taxon>
        <taxon>Gunneridae</taxon>
        <taxon>Pentapetalae</taxon>
        <taxon>rosids</taxon>
        <taxon>malvids</taxon>
        <taxon>Brassicales</taxon>
        <taxon>Brassicaceae</taxon>
        <taxon>Camelineae</taxon>
        <taxon>Arabidopsis</taxon>
    </lineage>
</organism>
<sequence length="46" mass="5258">MLKHVQFGRTGFTGHGREQTGNGQRYTTYLNPMGCLMVPYLFPHSK</sequence>
<dbReference type="AlphaFoldDB" id="Q56WR1"/>
<name>Q56WR1_ARATH</name>
<feature type="region of interest" description="Disordered" evidence="1">
    <location>
        <begin position="1"/>
        <end position="24"/>
    </location>
</feature>
<reference evidence="2" key="1">
    <citation type="submission" date="2005-03" db="EMBL/GenBank/DDBJ databases">
        <title>Large-scale analysis of RIKEN Arabidopsis full-length (RAFL) cDNAs.</title>
        <authorList>
            <person name="Totoki Y."/>
            <person name="Seki M."/>
            <person name="Ishida J."/>
            <person name="Nakajima M."/>
            <person name="Enju A."/>
            <person name="Kamiya A."/>
            <person name="Narusaka M."/>
            <person name="Shin-i T."/>
            <person name="Nakagawa M."/>
            <person name="Sakamoto N."/>
            <person name="Oishi K."/>
            <person name="Kohara Y."/>
            <person name="Kobayashi M."/>
            <person name="Toyoda A."/>
            <person name="Sakaki Y."/>
            <person name="Sakurai T."/>
            <person name="Iida K."/>
            <person name="Akiyama K."/>
            <person name="Satou M."/>
            <person name="Toyoda T."/>
            <person name="Konagaya A."/>
            <person name="Carninci P."/>
            <person name="Kawai J."/>
            <person name="Hayashizaki Y."/>
            <person name="Shinozaki K."/>
        </authorList>
    </citation>
    <scope>NUCLEOTIDE SEQUENCE</scope>
</reference>
<dbReference type="EMBL" id="AK221973">
    <property type="protein sequence ID" value="BAD94500.1"/>
    <property type="molecule type" value="mRNA"/>
</dbReference>
<evidence type="ECO:0000256" key="1">
    <source>
        <dbReference type="SAM" id="MobiDB-lite"/>
    </source>
</evidence>
<protein>
    <submittedName>
        <fullName evidence="2">Uncharacterized protein</fullName>
    </submittedName>
</protein>
<accession>Q56WR1</accession>
<evidence type="ECO:0000313" key="2">
    <source>
        <dbReference type="EMBL" id="BAD94500.1"/>
    </source>
</evidence>
<proteinExistence type="evidence at transcript level"/>